<reference evidence="2 3" key="1">
    <citation type="submission" date="2016-01" db="EMBL/GenBank/DDBJ databases">
        <authorList>
            <person name="McClelland M."/>
            <person name="Jain A."/>
            <person name="Saraogi P."/>
            <person name="Mendelson R."/>
            <person name="Westerman R."/>
            <person name="SanMiguel P."/>
            <person name="Csonka L."/>
        </authorList>
    </citation>
    <scope>NUCLEOTIDE SEQUENCE [LARGE SCALE GENOMIC DNA]</scope>
    <source>
        <strain evidence="2 3">NCPPB 2472</strain>
    </source>
</reference>
<protein>
    <recommendedName>
        <fullName evidence="1">ABC-three component systems C-terminal domain-containing protein</fullName>
    </recommendedName>
</protein>
<dbReference type="Pfam" id="PF20275">
    <property type="entry name" value="CTD10"/>
    <property type="match status" value="1"/>
</dbReference>
<dbReference type="InterPro" id="IPR046919">
    <property type="entry name" value="ABC-3C_CTD10"/>
</dbReference>
<organism evidence="2 3">
    <name type="scientific">Pseudomonas agarici</name>
    <dbReference type="NCBI Taxonomy" id="46677"/>
    <lineage>
        <taxon>Bacteria</taxon>
        <taxon>Pseudomonadati</taxon>
        <taxon>Pseudomonadota</taxon>
        <taxon>Gammaproteobacteria</taxon>
        <taxon>Pseudomonadales</taxon>
        <taxon>Pseudomonadaceae</taxon>
        <taxon>Pseudomonas</taxon>
    </lineage>
</organism>
<feature type="domain" description="ABC-three component systems C-terminal" evidence="1">
    <location>
        <begin position="182"/>
        <end position="319"/>
    </location>
</feature>
<dbReference type="Proteomes" id="UP000063229">
    <property type="component" value="Chromosome"/>
</dbReference>
<dbReference type="KEGG" id="pagb:AWM79_15200"/>
<dbReference type="STRING" id="46677.AWM79_15200"/>
<dbReference type="RefSeq" id="WP_060783172.1">
    <property type="nucleotide sequence ID" value="NZ_CP014135.1"/>
</dbReference>
<dbReference type="EMBL" id="CP014135">
    <property type="protein sequence ID" value="AMB86576.1"/>
    <property type="molecule type" value="Genomic_DNA"/>
</dbReference>
<name>A0A0X1T372_PSEAA</name>
<dbReference type="AlphaFoldDB" id="A0A0X1T372"/>
<evidence type="ECO:0000313" key="3">
    <source>
        <dbReference type="Proteomes" id="UP000063229"/>
    </source>
</evidence>
<proteinExistence type="predicted"/>
<keyword evidence="3" id="KW-1185">Reference proteome</keyword>
<gene>
    <name evidence="2" type="ORF">AWM79_15200</name>
</gene>
<evidence type="ECO:0000259" key="1">
    <source>
        <dbReference type="Pfam" id="PF20275"/>
    </source>
</evidence>
<accession>A0A0X1T372</accession>
<evidence type="ECO:0000313" key="2">
    <source>
        <dbReference type="EMBL" id="AMB86576.1"/>
    </source>
</evidence>
<sequence>MDRTEKALARIIFKAHVATLAGMAFQNFFTNIMTYHSTDFAPVKPQGNEGDWKNDGHEPLSGRYYQVYAPEVFDEAKAVSKIEEDFNGLLSKWGNNQVYPAGVKEFYFVINDAYRIQPGSYPTTLAKLEKIRQTHNLSVCRPFLSKDLEDKLLNLEDDKINSVIGFLPNPADIKVLSLCLVDEVVKHIAENPTQRSLLQTLANPSFQTKLEFNGLNVTSSWLTTANYRTGTLESYFGANSTFTRQEIRDKLKAIYESSKKIEFPLSSADEATESDHRLFYILKEITPKPSVSDARLEKELQDAALVVMSFFFEACDIFEEPPCANA</sequence>